<evidence type="ECO:0000313" key="2">
    <source>
        <dbReference type="EMBL" id="KIK34406.1"/>
    </source>
</evidence>
<protein>
    <submittedName>
        <fullName evidence="2">Unplaced genomic scaffold CY34scaffold_627, whole genome shotgun sequence</fullName>
    </submittedName>
</protein>
<sequence>RQCAIPVFEHLFPPEHDRAVQSLLYRFAQWHALAKLRIHSESTLTFLEATFQKLSRKLREFQRDICSAFNTVELPREKAARNRRLAQCSETNTTRSESSGVRLKLFNLSTYKFHAMGDYVGTIRLFGSTDSFTTQIGELAHRALKAFYPLTNKLDTPAQLAKHERRRRILRRVAETGAVACADNGSPADGVPPSESFRAHHDIATNQSNPINLFAFLREHNNDPAVKNFIPKLKDHILFRLRKLDISYCDHTFTDEEHNSVIIPNNIIYSVQTMRIHYTTYDLRRESDAINPRTHGDIMVLSGETTPSHPYWYARVLGIYHMETWLNDGGRPAKQLLEILWVRWLAPLQNHQSGMNHACLPKLAFVDESDSDAFGFLNPSQVIRGAHLIPAFASGRGTSSLRAGKSLARAEGELDDWEAHYVGIFVDRDMFIRYTDLGVGHPLMPWKIIRDFDPAISIDDMNIVHEDGGDQEDFGDEGQDESDDEFSDEELEDEDERDEGDEDTFDD</sequence>
<gene>
    <name evidence="2" type="ORF">CY34DRAFT_66148</name>
</gene>
<accession>A0A0C9ZY71</accession>
<feature type="compositionally biased region" description="Acidic residues" evidence="1">
    <location>
        <begin position="469"/>
        <end position="507"/>
    </location>
</feature>
<organism evidence="2 3">
    <name type="scientific">Suillus luteus UH-Slu-Lm8-n1</name>
    <dbReference type="NCBI Taxonomy" id="930992"/>
    <lineage>
        <taxon>Eukaryota</taxon>
        <taxon>Fungi</taxon>
        <taxon>Dikarya</taxon>
        <taxon>Basidiomycota</taxon>
        <taxon>Agaricomycotina</taxon>
        <taxon>Agaricomycetes</taxon>
        <taxon>Agaricomycetidae</taxon>
        <taxon>Boletales</taxon>
        <taxon>Suillineae</taxon>
        <taxon>Suillaceae</taxon>
        <taxon>Suillus</taxon>
    </lineage>
</organism>
<reference evidence="3" key="2">
    <citation type="submission" date="2015-01" db="EMBL/GenBank/DDBJ databases">
        <title>Evolutionary Origins and Diversification of the Mycorrhizal Mutualists.</title>
        <authorList>
            <consortium name="DOE Joint Genome Institute"/>
            <consortium name="Mycorrhizal Genomics Consortium"/>
            <person name="Kohler A."/>
            <person name="Kuo A."/>
            <person name="Nagy L.G."/>
            <person name="Floudas D."/>
            <person name="Copeland A."/>
            <person name="Barry K.W."/>
            <person name="Cichocki N."/>
            <person name="Veneault-Fourrey C."/>
            <person name="LaButti K."/>
            <person name="Lindquist E.A."/>
            <person name="Lipzen A."/>
            <person name="Lundell T."/>
            <person name="Morin E."/>
            <person name="Murat C."/>
            <person name="Riley R."/>
            <person name="Ohm R."/>
            <person name="Sun H."/>
            <person name="Tunlid A."/>
            <person name="Henrissat B."/>
            <person name="Grigoriev I.V."/>
            <person name="Hibbett D.S."/>
            <person name="Martin F."/>
        </authorList>
    </citation>
    <scope>NUCLEOTIDE SEQUENCE [LARGE SCALE GENOMIC DNA]</scope>
    <source>
        <strain evidence="3">UH-Slu-Lm8-n1</strain>
    </source>
</reference>
<dbReference type="InParanoid" id="A0A0C9ZY71"/>
<dbReference type="HOGENOM" id="CLU_002498_9_3_1"/>
<evidence type="ECO:0000313" key="3">
    <source>
        <dbReference type="Proteomes" id="UP000054485"/>
    </source>
</evidence>
<dbReference type="EMBL" id="KN835758">
    <property type="protein sequence ID" value="KIK34406.1"/>
    <property type="molecule type" value="Genomic_DNA"/>
</dbReference>
<reference evidence="2 3" key="1">
    <citation type="submission" date="2014-04" db="EMBL/GenBank/DDBJ databases">
        <authorList>
            <consortium name="DOE Joint Genome Institute"/>
            <person name="Kuo A."/>
            <person name="Ruytinx J."/>
            <person name="Rineau F."/>
            <person name="Colpaert J."/>
            <person name="Kohler A."/>
            <person name="Nagy L.G."/>
            <person name="Floudas D."/>
            <person name="Copeland A."/>
            <person name="Barry K.W."/>
            <person name="Cichocki N."/>
            <person name="Veneault-Fourrey C."/>
            <person name="LaButti K."/>
            <person name="Lindquist E.A."/>
            <person name="Lipzen A."/>
            <person name="Lundell T."/>
            <person name="Morin E."/>
            <person name="Murat C."/>
            <person name="Sun H."/>
            <person name="Tunlid A."/>
            <person name="Henrissat B."/>
            <person name="Grigoriev I.V."/>
            <person name="Hibbett D.S."/>
            <person name="Martin F."/>
            <person name="Nordberg H.P."/>
            <person name="Cantor M.N."/>
            <person name="Hua S.X."/>
        </authorList>
    </citation>
    <scope>NUCLEOTIDE SEQUENCE [LARGE SCALE GENOMIC DNA]</scope>
    <source>
        <strain evidence="2 3">UH-Slu-Lm8-n1</strain>
    </source>
</reference>
<feature type="non-terminal residue" evidence="2">
    <location>
        <position position="507"/>
    </location>
</feature>
<dbReference type="Proteomes" id="UP000054485">
    <property type="component" value="Unassembled WGS sequence"/>
</dbReference>
<dbReference type="AlphaFoldDB" id="A0A0C9ZY71"/>
<feature type="region of interest" description="Disordered" evidence="1">
    <location>
        <begin position="465"/>
        <end position="507"/>
    </location>
</feature>
<evidence type="ECO:0000256" key="1">
    <source>
        <dbReference type="SAM" id="MobiDB-lite"/>
    </source>
</evidence>
<feature type="non-terminal residue" evidence="2">
    <location>
        <position position="1"/>
    </location>
</feature>
<keyword evidence="3" id="KW-1185">Reference proteome</keyword>
<dbReference type="OrthoDB" id="2687259at2759"/>
<name>A0A0C9ZY71_9AGAM</name>
<proteinExistence type="predicted"/>
<dbReference type="STRING" id="930992.A0A0C9ZY71"/>